<sequence length="150" mass="16188">MNIIRSLNLHRVKAPLKATTKEEVLRELIDLLVEDNAITNGQEAYAAVLAREQKGSTGLGEEIAIPHAKTTAVMEVAMAVGVAPNGVEFASLDGKPAKIFFLILANPEYSSLHIEALSEIASITRDEQFRVEMLSAKSSQDIMDALKIGG</sequence>
<keyword evidence="2" id="KW-0762">Sugar transport</keyword>
<evidence type="ECO:0000313" key="2">
    <source>
        <dbReference type="EMBL" id="NIZ47057.1"/>
    </source>
</evidence>
<keyword evidence="3" id="KW-1185">Reference proteome</keyword>
<dbReference type="SUPFAM" id="SSF55804">
    <property type="entry name" value="Phoshotransferase/anion transport protein"/>
    <property type="match status" value="1"/>
</dbReference>
<feature type="domain" description="PTS EIIA type-2" evidence="1">
    <location>
        <begin position="5"/>
        <end position="149"/>
    </location>
</feature>
<comment type="caution">
    <text evidence="2">The sequence shown here is derived from an EMBL/GenBank/DDBJ whole genome shotgun (WGS) entry which is preliminary data.</text>
</comment>
<dbReference type="InterPro" id="IPR016152">
    <property type="entry name" value="PTrfase/Anion_transptr"/>
</dbReference>
<gene>
    <name evidence="2" type="ORF">HCT46_03905</name>
</gene>
<accession>A0A968KY05</accession>
<dbReference type="PROSITE" id="PS51094">
    <property type="entry name" value="PTS_EIIA_TYPE_2"/>
    <property type="match status" value="1"/>
</dbReference>
<dbReference type="AlphaFoldDB" id="A0A968KY05"/>
<dbReference type="InterPro" id="IPR051541">
    <property type="entry name" value="PTS_SugarTrans_NitroReg"/>
</dbReference>
<name>A0A968KY05_9SPIO</name>
<dbReference type="CDD" id="cd00211">
    <property type="entry name" value="PTS_IIA_fru"/>
    <property type="match status" value="1"/>
</dbReference>
<protein>
    <submittedName>
        <fullName evidence="2">PTS sugar transporter subunit IIA</fullName>
    </submittedName>
</protein>
<dbReference type="InterPro" id="IPR002178">
    <property type="entry name" value="PTS_EIIA_type-2_dom"/>
</dbReference>
<evidence type="ECO:0000313" key="3">
    <source>
        <dbReference type="Proteomes" id="UP000752013"/>
    </source>
</evidence>
<dbReference type="PROSITE" id="PS00372">
    <property type="entry name" value="PTS_EIIA_TYPE_2_HIS"/>
    <property type="match status" value="1"/>
</dbReference>
<dbReference type="Proteomes" id="UP000752013">
    <property type="component" value="Unassembled WGS sequence"/>
</dbReference>
<dbReference type="Gene3D" id="3.40.930.10">
    <property type="entry name" value="Mannitol-specific EII, Chain A"/>
    <property type="match status" value="1"/>
</dbReference>
<organism evidence="2 3">
    <name type="scientific">Entomospira nematocerorum</name>
    <dbReference type="NCBI Taxonomy" id="2719987"/>
    <lineage>
        <taxon>Bacteria</taxon>
        <taxon>Pseudomonadati</taxon>
        <taxon>Spirochaetota</taxon>
        <taxon>Spirochaetia</taxon>
        <taxon>Spirochaetales</taxon>
        <taxon>Spirochaetaceae</taxon>
        <taxon>Entomospira</taxon>
    </lineage>
</organism>
<evidence type="ECO:0000259" key="1">
    <source>
        <dbReference type="PROSITE" id="PS51094"/>
    </source>
</evidence>
<dbReference type="EMBL" id="JAATLK010000001">
    <property type="protein sequence ID" value="NIZ47057.1"/>
    <property type="molecule type" value="Genomic_DNA"/>
</dbReference>
<dbReference type="PANTHER" id="PTHR47738">
    <property type="entry name" value="PTS SYSTEM FRUCTOSE-LIKE EIIA COMPONENT-RELATED"/>
    <property type="match status" value="1"/>
</dbReference>
<dbReference type="Pfam" id="PF00359">
    <property type="entry name" value="PTS_EIIA_2"/>
    <property type="match status" value="1"/>
</dbReference>
<keyword evidence="2" id="KW-0813">Transport</keyword>
<proteinExistence type="predicted"/>
<reference evidence="2" key="1">
    <citation type="submission" date="2020-03" db="EMBL/GenBank/DDBJ databases">
        <title>Spirochaetal bacteria isolated from arthropods constitute a novel genus Entomospira genus novum within the order Spirochaetales.</title>
        <authorList>
            <person name="Grana-Miraglia L."/>
            <person name="Sikutova S."/>
            <person name="Fingerle V."/>
            <person name="Sing A."/>
            <person name="Castillo-Ramirez S."/>
            <person name="Margos G."/>
            <person name="Rudolf I."/>
        </authorList>
    </citation>
    <scope>NUCLEOTIDE SEQUENCE</scope>
    <source>
        <strain evidence="2">BR208</strain>
    </source>
</reference>
<dbReference type="RefSeq" id="WP_167703487.1">
    <property type="nucleotide sequence ID" value="NZ_CP118168.1"/>
</dbReference>